<keyword evidence="2" id="KW-0378">Hydrolase</keyword>
<dbReference type="PATRIC" id="fig|706587.4.peg.4628"/>
<dbReference type="InterPro" id="IPR036866">
    <property type="entry name" value="RibonucZ/Hydroxyglut_hydro"/>
</dbReference>
<dbReference type="Pfam" id="PF23023">
    <property type="entry name" value="Anti-Pycsar_Apyc1"/>
    <property type="match status" value="1"/>
</dbReference>
<dbReference type="Proteomes" id="UP000006055">
    <property type="component" value="Chromosome"/>
</dbReference>
<dbReference type="KEGG" id="dti:Desti_4085"/>
<dbReference type="GO" id="GO:0042781">
    <property type="term" value="F:3'-tRNA processing endoribonuclease activity"/>
    <property type="evidence" value="ECO:0007669"/>
    <property type="project" value="TreeGrafter"/>
</dbReference>
<evidence type="ECO:0000313" key="2">
    <source>
        <dbReference type="EMBL" id="AFM26723.1"/>
    </source>
</evidence>
<gene>
    <name evidence="2" type="ordered locus">Desti_4085</name>
</gene>
<dbReference type="CDD" id="cd07740">
    <property type="entry name" value="metallo-hydrolase-like_MBL-fold"/>
    <property type="match status" value="1"/>
</dbReference>
<reference evidence="3" key="1">
    <citation type="submission" date="2012-06" db="EMBL/GenBank/DDBJ databases">
        <title>Complete sequence of chromosome of Desulfomonile tiedjei DSM 6799.</title>
        <authorList>
            <person name="Lucas S."/>
            <person name="Copeland A."/>
            <person name="Lapidus A."/>
            <person name="Glavina del Rio T."/>
            <person name="Dalin E."/>
            <person name="Tice H."/>
            <person name="Bruce D."/>
            <person name="Goodwin L."/>
            <person name="Pitluck S."/>
            <person name="Peters L."/>
            <person name="Ovchinnikova G."/>
            <person name="Zeytun A."/>
            <person name="Lu M."/>
            <person name="Kyrpides N."/>
            <person name="Mavromatis K."/>
            <person name="Ivanova N."/>
            <person name="Brettin T."/>
            <person name="Detter J.C."/>
            <person name="Han C."/>
            <person name="Larimer F."/>
            <person name="Land M."/>
            <person name="Hauser L."/>
            <person name="Markowitz V."/>
            <person name="Cheng J.-F."/>
            <person name="Hugenholtz P."/>
            <person name="Woyke T."/>
            <person name="Wu D."/>
            <person name="Spring S."/>
            <person name="Schroeder M."/>
            <person name="Brambilla E."/>
            <person name="Klenk H.-P."/>
            <person name="Eisen J.A."/>
        </authorList>
    </citation>
    <scope>NUCLEOTIDE SEQUENCE [LARGE SCALE GENOMIC DNA]</scope>
    <source>
        <strain evidence="3">ATCC 49306 / DSM 6799 / DCB-1</strain>
    </source>
</reference>
<dbReference type="HOGENOM" id="CLU_031317_3_2_7"/>
<sequence length="245" mass="27338">MRLQFLGSGDAFGSGGRFNTCMLVESATTRFLLDCGASSLIAMKQFGVSPDSIETILITHYHVDHFGGLPYFILDAQFSKRSTPLTIAGPPGLRSLLPQAMDLFFPRSSKIPQKFEIRILELEPRVQTVVNDLAVTPYVVSTEHVAASLSFALRVETEGRILTYSGDADWCDELAEAARGADLFVCEAYFYEKAIRYHLNLSTLEKHLTEIHPRRLILTHMNNDMLARGSTISHEMAYDGKVVDF</sequence>
<dbReference type="RefSeq" id="WP_014811848.1">
    <property type="nucleotide sequence ID" value="NC_018025.1"/>
</dbReference>
<dbReference type="SMART" id="SM00849">
    <property type="entry name" value="Lactamase_B"/>
    <property type="match status" value="1"/>
</dbReference>
<evidence type="ECO:0000313" key="3">
    <source>
        <dbReference type="Proteomes" id="UP000006055"/>
    </source>
</evidence>
<accession>I4CAY2</accession>
<dbReference type="STRING" id="706587.Desti_4085"/>
<dbReference type="PANTHER" id="PTHR46018">
    <property type="entry name" value="ZINC PHOSPHODIESTERASE ELAC PROTEIN 1"/>
    <property type="match status" value="1"/>
</dbReference>
<keyword evidence="3" id="KW-1185">Reference proteome</keyword>
<dbReference type="eggNOG" id="COG1234">
    <property type="taxonomic scope" value="Bacteria"/>
</dbReference>
<protein>
    <submittedName>
        <fullName evidence="2">Metal-dependent hydrolase, beta-lactamase superfamily III</fullName>
    </submittedName>
</protein>
<dbReference type="EMBL" id="CP003360">
    <property type="protein sequence ID" value="AFM26723.1"/>
    <property type="molecule type" value="Genomic_DNA"/>
</dbReference>
<evidence type="ECO:0000259" key="1">
    <source>
        <dbReference type="SMART" id="SM00849"/>
    </source>
</evidence>
<organism evidence="2 3">
    <name type="scientific">Desulfomonile tiedjei (strain ATCC 49306 / DSM 6799 / DCB-1)</name>
    <dbReference type="NCBI Taxonomy" id="706587"/>
    <lineage>
        <taxon>Bacteria</taxon>
        <taxon>Pseudomonadati</taxon>
        <taxon>Thermodesulfobacteriota</taxon>
        <taxon>Desulfomonilia</taxon>
        <taxon>Desulfomonilales</taxon>
        <taxon>Desulfomonilaceae</taxon>
        <taxon>Desulfomonile</taxon>
    </lineage>
</organism>
<dbReference type="Gene3D" id="3.60.15.10">
    <property type="entry name" value="Ribonuclease Z/Hydroxyacylglutathione hydrolase-like"/>
    <property type="match status" value="1"/>
</dbReference>
<name>I4CAY2_DESTA</name>
<dbReference type="AlphaFoldDB" id="I4CAY2"/>
<dbReference type="SUPFAM" id="SSF56281">
    <property type="entry name" value="Metallo-hydrolase/oxidoreductase"/>
    <property type="match status" value="1"/>
</dbReference>
<dbReference type="PANTHER" id="PTHR46018:SF7">
    <property type="entry name" value="RIBONUCLEASE Z"/>
    <property type="match status" value="1"/>
</dbReference>
<dbReference type="InterPro" id="IPR001279">
    <property type="entry name" value="Metallo-B-lactamas"/>
</dbReference>
<proteinExistence type="predicted"/>
<feature type="domain" description="Metallo-beta-lactamase" evidence="1">
    <location>
        <begin position="18"/>
        <end position="220"/>
    </location>
</feature>
<dbReference type="OrthoDB" id="9800940at2"/>